<dbReference type="Gene3D" id="3.40.50.720">
    <property type="entry name" value="NAD(P)-binding Rossmann-like Domain"/>
    <property type="match status" value="1"/>
</dbReference>
<dbReference type="EMBL" id="JAKJXP020000066">
    <property type="protein sequence ID" value="KAK7750340.1"/>
    <property type="molecule type" value="Genomic_DNA"/>
</dbReference>
<gene>
    <name evidence="4" type="ORF">SLS62_007748</name>
</gene>
<keyword evidence="3" id="KW-0560">Oxidoreductase</keyword>
<dbReference type="GO" id="GO:0016491">
    <property type="term" value="F:oxidoreductase activity"/>
    <property type="evidence" value="ECO:0007669"/>
    <property type="project" value="UniProtKB-KW"/>
</dbReference>
<dbReference type="GO" id="GO:0005737">
    <property type="term" value="C:cytoplasm"/>
    <property type="evidence" value="ECO:0007669"/>
    <property type="project" value="TreeGrafter"/>
</dbReference>
<dbReference type="InterPro" id="IPR051468">
    <property type="entry name" value="Fungal_SecMetab_SDRs"/>
</dbReference>
<dbReference type="InterPro" id="IPR002347">
    <property type="entry name" value="SDR_fam"/>
</dbReference>
<keyword evidence="2" id="KW-0521">NADP</keyword>
<evidence type="ECO:0000313" key="4">
    <source>
        <dbReference type="EMBL" id="KAK7750340.1"/>
    </source>
</evidence>
<evidence type="ECO:0000256" key="1">
    <source>
        <dbReference type="ARBA" id="ARBA00006484"/>
    </source>
</evidence>
<dbReference type="Pfam" id="PF00106">
    <property type="entry name" value="adh_short"/>
    <property type="match status" value="1"/>
</dbReference>
<organism evidence="4 5">
    <name type="scientific">Diatrype stigma</name>
    <dbReference type="NCBI Taxonomy" id="117547"/>
    <lineage>
        <taxon>Eukaryota</taxon>
        <taxon>Fungi</taxon>
        <taxon>Dikarya</taxon>
        <taxon>Ascomycota</taxon>
        <taxon>Pezizomycotina</taxon>
        <taxon>Sordariomycetes</taxon>
        <taxon>Xylariomycetidae</taxon>
        <taxon>Xylariales</taxon>
        <taxon>Diatrypaceae</taxon>
        <taxon>Diatrype</taxon>
    </lineage>
</organism>
<dbReference type="CDD" id="cd05325">
    <property type="entry name" value="carb_red_sniffer_like_SDR_c"/>
    <property type="match status" value="1"/>
</dbReference>
<name>A0AAN9UQC0_9PEZI</name>
<dbReference type="SUPFAM" id="SSF51735">
    <property type="entry name" value="NAD(P)-binding Rossmann-fold domains"/>
    <property type="match status" value="1"/>
</dbReference>
<sequence length="250" mass="26814">MPSYLITGASRGLGLSFAAELLKNKDNTVIATARNTASSPGLQELKAQDKDGRLFLVDLDVSKPESIRSTAEKTTQLLPGGLDHLISNAGVDNNGMDTFEELNIEDLTSELAFTVTAPLLLVREFLPLIRKSEAKKILIITSMLGSTQIAFHMPNLANGYSVSRAALNMLTRKWSPLLKAEGITMALLSPGWVGVTELGGMIVEWMGKNAPDTENLAPEKSAAGCMNVLNGLTIEDAGAFFSFDGTKLPF</sequence>
<evidence type="ECO:0000256" key="2">
    <source>
        <dbReference type="ARBA" id="ARBA00022857"/>
    </source>
</evidence>
<dbReference type="InterPro" id="IPR036291">
    <property type="entry name" value="NAD(P)-bd_dom_sf"/>
</dbReference>
<reference evidence="4 5" key="1">
    <citation type="submission" date="2024-02" db="EMBL/GenBank/DDBJ databases">
        <title>De novo assembly and annotation of 12 fungi associated with fruit tree decline syndrome in Ontario, Canada.</title>
        <authorList>
            <person name="Sulman M."/>
            <person name="Ellouze W."/>
            <person name="Ilyukhin E."/>
        </authorList>
    </citation>
    <scope>NUCLEOTIDE SEQUENCE [LARGE SCALE GENOMIC DNA]</scope>
    <source>
        <strain evidence="4 5">M11/M66-122</strain>
    </source>
</reference>
<dbReference type="PRINTS" id="PR00081">
    <property type="entry name" value="GDHRDH"/>
</dbReference>
<comment type="caution">
    <text evidence="4">The sequence shown here is derived from an EMBL/GenBank/DDBJ whole genome shotgun (WGS) entry which is preliminary data.</text>
</comment>
<protein>
    <submittedName>
        <fullName evidence="4">Uncharacterized protein</fullName>
    </submittedName>
</protein>
<evidence type="ECO:0000313" key="5">
    <source>
        <dbReference type="Proteomes" id="UP001320420"/>
    </source>
</evidence>
<dbReference type="PANTHER" id="PTHR43544">
    <property type="entry name" value="SHORT-CHAIN DEHYDROGENASE/REDUCTASE"/>
    <property type="match status" value="1"/>
</dbReference>
<accession>A0AAN9UQC0</accession>
<comment type="similarity">
    <text evidence="1">Belongs to the short-chain dehydrogenases/reductases (SDR) family.</text>
</comment>
<dbReference type="AlphaFoldDB" id="A0AAN9UQC0"/>
<keyword evidence="5" id="KW-1185">Reference proteome</keyword>
<proteinExistence type="inferred from homology"/>
<dbReference type="PANTHER" id="PTHR43544:SF7">
    <property type="entry name" value="NADB-LER2"/>
    <property type="match status" value="1"/>
</dbReference>
<dbReference type="Proteomes" id="UP001320420">
    <property type="component" value="Unassembled WGS sequence"/>
</dbReference>
<evidence type="ECO:0000256" key="3">
    <source>
        <dbReference type="ARBA" id="ARBA00023002"/>
    </source>
</evidence>